<dbReference type="GeneID" id="97491291"/>
<dbReference type="GO" id="GO:0080146">
    <property type="term" value="F:L-cysteine desulfhydrase activity"/>
    <property type="evidence" value="ECO:0007669"/>
    <property type="project" value="TreeGrafter"/>
</dbReference>
<name>A0A2S0M5X4_MEGEL</name>
<dbReference type="Pfam" id="PF03313">
    <property type="entry name" value="SDH_alpha"/>
    <property type="match status" value="1"/>
</dbReference>
<dbReference type="EMBL" id="CP027569">
    <property type="protein sequence ID" value="AVO26848.1"/>
    <property type="molecule type" value="Genomic_DNA"/>
</dbReference>
<evidence type="ECO:0000313" key="5">
    <source>
        <dbReference type="Proteomes" id="UP000238358"/>
    </source>
</evidence>
<organism evidence="3 5">
    <name type="scientific">Megasphaera elsdenii</name>
    <dbReference type="NCBI Taxonomy" id="907"/>
    <lineage>
        <taxon>Bacteria</taxon>
        <taxon>Bacillati</taxon>
        <taxon>Bacillota</taxon>
        <taxon>Negativicutes</taxon>
        <taxon>Veillonellales</taxon>
        <taxon>Veillonellaceae</taxon>
        <taxon>Megasphaera</taxon>
    </lineage>
</organism>
<dbReference type="Proteomes" id="UP000536773">
    <property type="component" value="Unassembled WGS sequence"/>
</dbReference>
<dbReference type="AlphaFoldDB" id="A0A2S0M5X4"/>
<dbReference type="OrthoDB" id="41906at2"/>
<proteinExistence type="inferred from homology"/>
<dbReference type="GO" id="GO:0019450">
    <property type="term" value="P:L-cysteine catabolic process to pyruvate"/>
    <property type="evidence" value="ECO:0007669"/>
    <property type="project" value="TreeGrafter"/>
</dbReference>
<evidence type="ECO:0000313" key="3">
    <source>
        <dbReference type="EMBL" id="AVO26848.1"/>
    </source>
</evidence>
<dbReference type="EMBL" id="JABBJH010000003">
    <property type="protein sequence ID" value="NMK38347.1"/>
    <property type="molecule type" value="Genomic_DNA"/>
</dbReference>
<dbReference type="RefSeq" id="WP_014015324.1">
    <property type="nucleotide sequence ID" value="NZ_AP031433.1"/>
</dbReference>
<evidence type="ECO:0000313" key="4">
    <source>
        <dbReference type="EMBL" id="NMK38347.1"/>
    </source>
</evidence>
<dbReference type="HAMAP" id="MF_01845">
    <property type="entry name" value="UPF0597"/>
    <property type="match status" value="1"/>
</dbReference>
<dbReference type="PANTHER" id="PTHR30501">
    <property type="entry name" value="UPF0597 PROTEIN YHAM"/>
    <property type="match status" value="1"/>
</dbReference>
<dbReference type="Proteomes" id="UP000238358">
    <property type="component" value="Chromosome"/>
</dbReference>
<protein>
    <recommendedName>
        <fullName evidence="1">UPF0597 protein C6Y28_04030</fullName>
    </recommendedName>
</protein>
<reference evidence="4 6" key="2">
    <citation type="submission" date="2020-04" db="EMBL/GenBank/DDBJ databases">
        <authorList>
            <person name="Hitch T.C.A."/>
            <person name="Wylensek D."/>
            <person name="Clavel T."/>
        </authorList>
    </citation>
    <scope>NUCLEOTIDE SEQUENCE [LARGE SCALE GENOMIC DNA]</scope>
    <source>
        <strain evidence="4 6">WCA-386-APC-2A</strain>
    </source>
</reference>
<evidence type="ECO:0000256" key="1">
    <source>
        <dbReference type="HAMAP-Rule" id="MF_01845"/>
    </source>
</evidence>
<gene>
    <name evidence="3" type="ORF">C6Y28_04030</name>
    <name evidence="4" type="ORF">HG933_02920</name>
</gene>
<reference evidence="3 5" key="1">
    <citation type="journal article" date="2018" name="Genome Announc.">
        <title>Complete genomes of two Megasphaera elsdenii strains, NCIMB 702410 and ATCC 25940.</title>
        <authorList>
            <person name="Hatmaker E.A."/>
            <person name="O'Dell K."/>
            <person name="Riley L.A."/>
            <person name="Klingeman D.M."/>
            <person name="Guss A.M."/>
        </authorList>
    </citation>
    <scope>NUCLEOTIDE SEQUENCE [LARGE SCALE GENOMIC DNA]</scope>
    <source>
        <strain evidence="3 5">NCIMB702410</strain>
    </source>
</reference>
<evidence type="ECO:0000259" key="2">
    <source>
        <dbReference type="Pfam" id="PF03313"/>
    </source>
</evidence>
<dbReference type="PIRSF" id="PIRSF006054">
    <property type="entry name" value="UCP006054"/>
    <property type="match status" value="1"/>
</dbReference>
<feature type="domain" description="Serine dehydratase-like alpha subunit" evidence="2">
    <location>
        <begin position="89"/>
        <end position="426"/>
    </location>
</feature>
<accession>A0A2S0M5X4</accession>
<evidence type="ECO:0000313" key="6">
    <source>
        <dbReference type="Proteomes" id="UP000536773"/>
    </source>
</evidence>
<sequence length="439" mass="45770">METCTMWNKMIEIMKQDIKPATGCTEPISLAFAAATAAKELGEPVQAVKAFVSANLMKNGMGVMVPGTGMPGLAIAAAVGALGGDANAGLQVLKSLTPDVVAQGKQMVADGKVTVGVNETTKHILYSEANVYGESHHVRAVIVDNHTNVVLIEKDGQVIFEKKASCNDSEADKITFLQSLSIKDILEFAENIPLANIQFIKNAENLNDALSKEGLTGKYGLRIGCTMEKSIKEGLLAGDLAREIQVRTVAASDARMGGAACPAMTNSGSGNQGITVSEPVTVVADHIKASGEERVRALALASMVAIYAHSYLPKLSAFCATVTAAMGAAAGMAWLLDRKTPYQTICKAISSMNGGIVGMVCDGAADSCAMKVASAAEIAYRSVLMALAGIRVEGTDGLVADTADECIRNVGLLASNGMQQTDCEVLHIMLNKNKEVAGA</sequence>
<dbReference type="PANTHER" id="PTHR30501:SF2">
    <property type="entry name" value="UPF0597 PROTEIN YHAM"/>
    <property type="match status" value="1"/>
</dbReference>
<comment type="similarity">
    <text evidence="1">Belongs to the UPF0597 family.</text>
</comment>
<dbReference type="InterPro" id="IPR021144">
    <property type="entry name" value="UPF0597"/>
</dbReference>
<dbReference type="InterPro" id="IPR005130">
    <property type="entry name" value="Ser_deHydtase-like_asu"/>
</dbReference>